<feature type="transmembrane region" description="Helical" evidence="15">
    <location>
        <begin position="281"/>
        <end position="299"/>
    </location>
</feature>
<dbReference type="PANTHER" id="PTHR13462">
    <property type="entry name" value="CALCIUM UNIPORTER PROTEIN, MITOCHONDRIAL"/>
    <property type="match status" value="1"/>
</dbReference>
<evidence type="ECO:0000256" key="11">
    <source>
        <dbReference type="ARBA" id="ARBA00023128"/>
    </source>
</evidence>
<evidence type="ECO:0000256" key="4">
    <source>
        <dbReference type="ARBA" id="ARBA00022568"/>
    </source>
</evidence>
<evidence type="ECO:0000256" key="1">
    <source>
        <dbReference type="ARBA" id="ARBA00004448"/>
    </source>
</evidence>
<feature type="transmembrane region" description="Helical" evidence="15">
    <location>
        <begin position="249"/>
        <end position="269"/>
    </location>
</feature>
<dbReference type="InterPro" id="IPR039055">
    <property type="entry name" value="MCU_fam"/>
</dbReference>
<dbReference type="Pfam" id="PF04678">
    <property type="entry name" value="MCU"/>
    <property type="match status" value="1"/>
</dbReference>
<evidence type="ECO:0000256" key="14">
    <source>
        <dbReference type="ARBA" id="ARBA00036634"/>
    </source>
</evidence>
<comment type="similarity">
    <text evidence="2 15">Belongs to the MCU (TC 1.A.77) family.</text>
</comment>
<evidence type="ECO:0000256" key="10">
    <source>
        <dbReference type="ARBA" id="ARBA00023065"/>
    </source>
</evidence>
<keyword evidence="19" id="KW-1185">Reference proteome</keyword>
<organism evidence="18 19">
    <name type="scientific">Temnothorax longispinosus</name>
    <dbReference type="NCBI Taxonomy" id="300112"/>
    <lineage>
        <taxon>Eukaryota</taxon>
        <taxon>Metazoa</taxon>
        <taxon>Ecdysozoa</taxon>
        <taxon>Arthropoda</taxon>
        <taxon>Hexapoda</taxon>
        <taxon>Insecta</taxon>
        <taxon>Pterygota</taxon>
        <taxon>Neoptera</taxon>
        <taxon>Endopterygota</taxon>
        <taxon>Hymenoptera</taxon>
        <taxon>Apocrita</taxon>
        <taxon>Aculeata</taxon>
        <taxon>Formicoidea</taxon>
        <taxon>Formicidae</taxon>
        <taxon>Myrmicinae</taxon>
        <taxon>Temnothorax</taxon>
    </lineage>
</organism>
<dbReference type="STRING" id="300112.A0A4S2KCZ5"/>
<keyword evidence="6 15" id="KW-0812">Transmembrane</keyword>
<keyword evidence="5 15" id="KW-0107">Calcium channel</keyword>
<comment type="function">
    <text evidence="15">Mitochondrial inner membrane calcium uniporter that mediates calcium uptake into mitochondria. Mitochondrial calcium homeostasis plays key roles in cellular physiology and regulates cell bioenergetics, cytoplasmic calcium signals and activation of cell death pathways.</text>
</comment>
<dbReference type="GO" id="GO:0015292">
    <property type="term" value="F:uniporter activity"/>
    <property type="evidence" value="ECO:0007669"/>
    <property type="project" value="UniProtKB-UniRule"/>
</dbReference>
<evidence type="ECO:0000256" key="2">
    <source>
        <dbReference type="ARBA" id="ARBA00005653"/>
    </source>
</evidence>
<evidence type="ECO:0000256" key="5">
    <source>
        <dbReference type="ARBA" id="ARBA00022673"/>
    </source>
</evidence>
<evidence type="ECO:0000256" key="6">
    <source>
        <dbReference type="ARBA" id="ARBA00022692"/>
    </source>
</evidence>
<name>A0A4S2KCZ5_9HYME</name>
<dbReference type="EMBL" id="QBLH01002749">
    <property type="protein sequence ID" value="TGZ47182.1"/>
    <property type="molecule type" value="Genomic_DNA"/>
</dbReference>
<comment type="domain">
    <text evidence="15">The selectivity filter, in which calcium ions are arranged in single file, is composed of two acidic rings separated by one helical turn along the central axis of the channel pore.</text>
</comment>
<evidence type="ECO:0000256" key="3">
    <source>
        <dbReference type="ARBA" id="ARBA00022448"/>
    </source>
</evidence>
<proteinExistence type="inferred from homology"/>
<reference evidence="18 19" key="1">
    <citation type="journal article" date="2019" name="Philos. Trans. R. Soc. Lond., B, Biol. Sci.">
        <title>Ant behaviour and brain gene expression of defending hosts depend on the ecological success of the intruding social parasite.</title>
        <authorList>
            <person name="Kaur R."/>
            <person name="Stoldt M."/>
            <person name="Jongepier E."/>
            <person name="Feldmeyer B."/>
            <person name="Menzel F."/>
            <person name="Bornberg-Bauer E."/>
            <person name="Foitzik S."/>
        </authorList>
    </citation>
    <scope>NUCLEOTIDE SEQUENCE [LARGE SCALE GENOMIC DNA]</scope>
    <source>
        <tissue evidence="18">Whole body</tissue>
    </source>
</reference>
<dbReference type="PANTHER" id="PTHR13462:SF10">
    <property type="entry name" value="CALCIUM UNIPORTER PROTEIN, MITOCHONDRIAL"/>
    <property type="match status" value="1"/>
</dbReference>
<evidence type="ECO:0000256" key="13">
    <source>
        <dbReference type="ARBA" id="ARBA00023303"/>
    </source>
</evidence>
<evidence type="ECO:0000256" key="15">
    <source>
        <dbReference type="RuleBase" id="RU367035"/>
    </source>
</evidence>
<accession>A0A4S2KCZ5</accession>
<keyword evidence="7 15" id="KW-0999">Mitochondrion inner membrane</keyword>
<protein>
    <recommendedName>
        <fullName evidence="15">Calcium uniporter protein</fullName>
    </recommendedName>
</protein>
<feature type="region of interest" description="Disordered" evidence="16">
    <location>
        <begin position="357"/>
        <end position="398"/>
    </location>
</feature>
<evidence type="ECO:0000313" key="19">
    <source>
        <dbReference type="Proteomes" id="UP000310200"/>
    </source>
</evidence>
<evidence type="ECO:0000256" key="16">
    <source>
        <dbReference type="SAM" id="MobiDB-lite"/>
    </source>
</evidence>
<keyword evidence="10 15" id="KW-0406">Ion transport</keyword>
<comment type="catalytic activity">
    <reaction evidence="14">
        <text>Ca(2+)(in) = Ca(2+)(out)</text>
        <dbReference type="Rhea" id="RHEA:29671"/>
        <dbReference type="ChEBI" id="CHEBI:29108"/>
    </reaction>
</comment>
<evidence type="ECO:0000256" key="9">
    <source>
        <dbReference type="ARBA" id="ARBA00022989"/>
    </source>
</evidence>
<dbReference type="AlphaFoldDB" id="A0A4S2KCZ5"/>
<keyword evidence="12 15" id="KW-0472">Membrane</keyword>
<comment type="caution">
    <text evidence="18">The sequence shown here is derived from an EMBL/GenBank/DDBJ whole genome shotgun (WGS) entry which is preliminary data.</text>
</comment>
<gene>
    <name evidence="18" type="ORF">DBV15_10088</name>
</gene>
<dbReference type="GO" id="GO:0036444">
    <property type="term" value="P:calcium import into the mitochondrion"/>
    <property type="evidence" value="ECO:0007669"/>
    <property type="project" value="TreeGrafter"/>
</dbReference>
<evidence type="ECO:0000256" key="12">
    <source>
        <dbReference type="ARBA" id="ARBA00023136"/>
    </source>
</evidence>
<keyword evidence="13 15" id="KW-0407">Ion channel</keyword>
<dbReference type="InterPro" id="IPR006769">
    <property type="entry name" value="MCU_C"/>
</dbReference>
<keyword evidence="8 15" id="KW-0106">Calcium</keyword>
<dbReference type="GO" id="GO:0005262">
    <property type="term" value="F:calcium channel activity"/>
    <property type="evidence" value="ECO:0007669"/>
    <property type="project" value="UniProtKB-UniRule"/>
</dbReference>
<keyword evidence="4 15" id="KW-0109">Calcium transport</keyword>
<evidence type="ECO:0000256" key="7">
    <source>
        <dbReference type="ARBA" id="ARBA00022792"/>
    </source>
</evidence>
<sequence>MAAVSCRAIFVVRWCETSRMLTTATTRRCRKETWCRRWWHISQRSVSLSASSYSPKLNPLLMKQLKEPKATEKEVKKTARVTSAEKEIESVGSEVIVAYHRGLPRITVPLPSRRERCSFTMKPITHTVGNLLDMLKTEDRGIDRACITSLDGTRIASSNTIESLLEEDFKLLINDNEYIVSPPLQERCTTEDLQKLGDVQALVAQLYEAFHVREYSVDMERSVVAELEDIRLQLKLQEIQNAAYKKANFFIWTFLIMMSIQFGALARLTWWEYSWDIMEPVTYFVTYGTTMMWFIYYLVTRQEYMLPDVLNRRHLIVLHRRARKIGLDINLYNTLKNRAYELETTLKIIRGPLHDYKTQRERQKRARSSSSSSSRSPSSSPSPSPSPERDVPRVISDSSIPRKYVEEYKI</sequence>
<evidence type="ECO:0000259" key="17">
    <source>
        <dbReference type="Pfam" id="PF04678"/>
    </source>
</evidence>
<keyword evidence="3 15" id="KW-0813">Transport</keyword>
<feature type="domain" description="Calcium uniporter protein C-terminal" evidence="17">
    <location>
        <begin position="138"/>
        <end position="335"/>
    </location>
</feature>
<dbReference type="Proteomes" id="UP000310200">
    <property type="component" value="Unassembled WGS sequence"/>
</dbReference>
<keyword evidence="11 15" id="KW-0496">Mitochondrion</keyword>
<dbReference type="GO" id="GO:1990246">
    <property type="term" value="C:uniplex complex"/>
    <property type="evidence" value="ECO:0007669"/>
    <property type="project" value="TreeGrafter"/>
</dbReference>
<keyword evidence="9 15" id="KW-1133">Transmembrane helix</keyword>
<comment type="subcellular location">
    <subcellularLocation>
        <location evidence="1 15">Mitochondrion inner membrane</location>
        <topology evidence="1 15">Multi-pass membrane protein</topology>
    </subcellularLocation>
</comment>
<dbReference type="GO" id="GO:0051560">
    <property type="term" value="P:mitochondrial calcium ion homeostasis"/>
    <property type="evidence" value="ECO:0007669"/>
    <property type="project" value="UniProtKB-UniRule"/>
</dbReference>
<evidence type="ECO:0000256" key="8">
    <source>
        <dbReference type="ARBA" id="ARBA00022837"/>
    </source>
</evidence>
<evidence type="ECO:0000313" key="18">
    <source>
        <dbReference type="EMBL" id="TGZ47182.1"/>
    </source>
</evidence>
<feature type="compositionally biased region" description="Low complexity" evidence="16">
    <location>
        <begin position="368"/>
        <end position="379"/>
    </location>
</feature>